<protein>
    <submittedName>
        <fullName evidence="2">Isoflavone reductase</fullName>
    </submittedName>
</protein>
<reference evidence="2" key="1">
    <citation type="submission" date="2020-02" db="EMBL/GenBank/DDBJ databases">
        <authorList>
            <person name="Meier V. D."/>
        </authorList>
    </citation>
    <scope>NUCLEOTIDE SEQUENCE</scope>
    <source>
        <strain evidence="2">AVDCRST_MAG88</strain>
    </source>
</reference>
<dbReference type="PANTHER" id="PTHR43245">
    <property type="entry name" value="BIFUNCTIONAL POLYMYXIN RESISTANCE PROTEIN ARNA"/>
    <property type="match status" value="1"/>
</dbReference>
<dbReference type="Pfam" id="PF01370">
    <property type="entry name" value="Epimerase"/>
    <property type="match status" value="1"/>
</dbReference>
<organism evidence="2">
    <name type="scientific">uncultured Thermomicrobiales bacterium</name>
    <dbReference type="NCBI Taxonomy" id="1645740"/>
    <lineage>
        <taxon>Bacteria</taxon>
        <taxon>Pseudomonadati</taxon>
        <taxon>Thermomicrobiota</taxon>
        <taxon>Thermomicrobia</taxon>
        <taxon>Thermomicrobiales</taxon>
        <taxon>environmental samples</taxon>
    </lineage>
</organism>
<evidence type="ECO:0000259" key="1">
    <source>
        <dbReference type="Pfam" id="PF01370"/>
    </source>
</evidence>
<sequence length="331" mass="35525">MKLLVLGGTAFLGRHFVEVALAGGHEVTLFNRGRHGPDLFAEAERLQGDRGGDLAPLRDRRWDAAIDTSGYVPRVVRASADLLAGAVDRYAFISSISVYADTSTPGMDERAPVGELPDETVEEITGETYGPLKALCEREVERALPGRALIVRPGLIVGPHDPTDRFTYWPARVARGGEILAPGGPERPVQFIDARDLAEWILRMVVAGGVGAFNATGPAAPLSMGGLLDACGAIGGGEARFTWIDEAFLLEQGAIPWSELPLWVPDEEQFRGFAAIDCGKALDAGLTFRPLADTIRDTLAWDATRPVGEERRAGLAPEREAAILAAWHARG</sequence>
<dbReference type="InterPro" id="IPR036291">
    <property type="entry name" value="NAD(P)-bd_dom_sf"/>
</dbReference>
<dbReference type="AlphaFoldDB" id="A0A6J4UXU1"/>
<dbReference type="SUPFAM" id="SSF51735">
    <property type="entry name" value="NAD(P)-binding Rossmann-fold domains"/>
    <property type="match status" value="1"/>
</dbReference>
<dbReference type="InterPro" id="IPR001509">
    <property type="entry name" value="Epimerase_deHydtase"/>
</dbReference>
<evidence type="ECO:0000313" key="2">
    <source>
        <dbReference type="EMBL" id="CAA9561514.1"/>
    </source>
</evidence>
<accession>A0A6J4UXU1</accession>
<dbReference type="InterPro" id="IPR050177">
    <property type="entry name" value="Lipid_A_modif_metabolic_enz"/>
</dbReference>
<dbReference type="CDD" id="cd05265">
    <property type="entry name" value="SDR_a1"/>
    <property type="match status" value="1"/>
</dbReference>
<name>A0A6J4UXU1_9BACT</name>
<dbReference type="PANTHER" id="PTHR43245:SF13">
    <property type="entry name" value="UDP-D-APIOSE_UDP-D-XYLOSE SYNTHASE 2"/>
    <property type="match status" value="1"/>
</dbReference>
<gene>
    <name evidence="2" type="ORF">AVDCRST_MAG88-1544</name>
</gene>
<dbReference type="EMBL" id="CADCWM010000466">
    <property type="protein sequence ID" value="CAA9561514.1"/>
    <property type="molecule type" value="Genomic_DNA"/>
</dbReference>
<proteinExistence type="predicted"/>
<dbReference type="Gene3D" id="3.40.50.720">
    <property type="entry name" value="NAD(P)-binding Rossmann-like Domain"/>
    <property type="match status" value="1"/>
</dbReference>
<feature type="domain" description="NAD-dependent epimerase/dehydratase" evidence="1">
    <location>
        <begin position="82"/>
        <end position="207"/>
    </location>
</feature>